<dbReference type="PANTHER" id="PTHR43591:SF108">
    <property type="entry name" value="S-ADENOSYL-L-METHIONINE-DEPENDENT METHYLTRANSFERASE"/>
    <property type="match status" value="1"/>
</dbReference>
<comment type="caution">
    <text evidence="2">The sequence shown here is derived from an EMBL/GenBank/DDBJ whole genome shotgun (WGS) entry which is preliminary data.</text>
</comment>
<dbReference type="PANTHER" id="PTHR43591">
    <property type="entry name" value="METHYLTRANSFERASE"/>
    <property type="match status" value="1"/>
</dbReference>
<dbReference type="RefSeq" id="XP_040718084.1">
    <property type="nucleotide sequence ID" value="XM_040863578.1"/>
</dbReference>
<organism evidence="2 3">
    <name type="scientific">Pseudomassariella vexata</name>
    <dbReference type="NCBI Taxonomy" id="1141098"/>
    <lineage>
        <taxon>Eukaryota</taxon>
        <taxon>Fungi</taxon>
        <taxon>Dikarya</taxon>
        <taxon>Ascomycota</taxon>
        <taxon>Pezizomycotina</taxon>
        <taxon>Sordariomycetes</taxon>
        <taxon>Xylariomycetidae</taxon>
        <taxon>Amphisphaeriales</taxon>
        <taxon>Pseudomassariaceae</taxon>
        <taxon>Pseudomassariella</taxon>
    </lineage>
</organism>
<keyword evidence="2" id="KW-0808">Transferase</keyword>
<dbReference type="AlphaFoldDB" id="A0A1Y2E7E5"/>
<dbReference type="STRING" id="1141098.A0A1Y2E7E5"/>
<evidence type="ECO:0000313" key="2">
    <source>
        <dbReference type="EMBL" id="ORY67460.1"/>
    </source>
</evidence>
<name>A0A1Y2E7E5_9PEZI</name>
<dbReference type="GeneID" id="63779790"/>
<keyword evidence="2" id="KW-0489">Methyltransferase</keyword>
<reference evidence="2 3" key="1">
    <citation type="submission" date="2016-07" db="EMBL/GenBank/DDBJ databases">
        <title>Pervasive Adenine N6-methylation of Active Genes in Fungi.</title>
        <authorList>
            <consortium name="DOE Joint Genome Institute"/>
            <person name="Mondo S.J."/>
            <person name="Dannebaum R.O."/>
            <person name="Kuo R.C."/>
            <person name="Labutti K."/>
            <person name="Haridas S."/>
            <person name="Kuo A."/>
            <person name="Salamov A."/>
            <person name="Ahrendt S.R."/>
            <person name="Lipzen A."/>
            <person name="Sullivan W."/>
            <person name="Andreopoulos W.B."/>
            <person name="Clum A."/>
            <person name="Lindquist E."/>
            <person name="Daum C."/>
            <person name="Ramamoorthy G.K."/>
            <person name="Gryganskyi A."/>
            <person name="Culley D."/>
            <person name="Magnuson J.K."/>
            <person name="James T.Y."/>
            <person name="O'Malley M.A."/>
            <person name="Stajich J.E."/>
            <person name="Spatafora J.W."/>
            <person name="Visel A."/>
            <person name="Grigoriev I.V."/>
        </authorList>
    </citation>
    <scope>NUCLEOTIDE SEQUENCE [LARGE SCALE GENOMIC DNA]</scope>
    <source>
        <strain evidence="2 3">CBS 129021</strain>
    </source>
</reference>
<dbReference type="EMBL" id="MCFJ01000004">
    <property type="protein sequence ID" value="ORY67460.1"/>
    <property type="molecule type" value="Genomic_DNA"/>
</dbReference>
<sequence length="262" mass="28586">MAETASVNKSYFNDEASNYDAKHEKSLRQLTEAIQARLDFIGVDWVNDDDDTADGVGSKQVRLLDYACGTGMISRALAPYTTQCVGIDLSENMVAAYNARAENQVSVSLRPLSSAFELAGLSKDEMFAFHGDLAVADDPNPPSLSGPEFFEFELAAVGGGFHHFADPELAAKRIVERLRPGGVLVIWDFLPHDHHQHHPHPVANTVVHHGFSKERIREIFEKAGAGKGYALEDLGAAVVIGDGTNLESRKRRVFLARGEKAA</sequence>
<evidence type="ECO:0000256" key="1">
    <source>
        <dbReference type="ARBA" id="ARBA00038158"/>
    </source>
</evidence>
<dbReference type="Proteomes" id="UP000193689">
    <property type="component" value="Unassembled WGS sequence"/>
</dbReference>
<dbReference type="InParanoid" id="A0A1Y2E7E5"/>
<dbReference type="CDD" id="cd02440">
    <property type="entry name" value="AdoMet_MTases"/>
    <property type="match status" value="1"/>
</dbReference>
<comment type="similarity">
    <text evidence="1">Belongs to the methyltransferase superfamily. LaeA methyltransferase family.</text>
</comment>
<accession>A0A1Y2E7E5</accession>
<evidence type="ECO:0000313" key="3">
    <source>
        <dbReference type="Proteomes" id="UP000193689"/>
    </source>
</evidence>
<dbReference type="InterPro" id="IPR029063">
    <property type="entry name" value="SAM-dependent_MTases_sf"/>
</dbReference>
<dbReference type="SUPFAM" id="SSF53335">
    <property type="entry name" value="S-adenosyl-L-methionine-dependent methyltransferases"/>
    <property type="match status" value="1"/>
</dbReference>
<dbReference type="Gene3D" id="3.40.50.150">
    <property type="entry name" value="Vaccinia Virus protein VP39"/>
    <property type="match status" value="1"/>
</dbReference>
<dbReference type="GO" id="GO:0008168">
    <property type="term" value="F:methyltransferase activity"/>
    <property type="evidence" value="ECO:0007669"/>
    <property type="project" value="UniProtKB-KW"/>
</dbReference>
<keyword evidence="3" id="KW-1185">Reference proteome</keyword>
<gene>
    <name evidence="2" type="ORF">BCR38DRAFT_483076</name>
</gene>
<dbReference type="Pfam" id="PF13489">
    <property type="entry name" value="Methyltransf_23"/>
    <property type="match status" value="1"/>
</dbReference>
<dbReference type="GO" id="GO:0032259">
    <property type="term" value="P:methylation"/>
    <property type="evidence" value="ECO:0007669"/>
    <property type="project" value="UniProtKB-KW"/>
</dbReference>
<protein>
    <submittedName>
        <fullName evidence="2">S-adenosyl-L-methionine-dependent methyltransferase</fullName>
    </submittedName>
</protein>
<dbReference type="OrthoDB" id="3647at2759"/>
<proteinExistence type="inferred from homology"/>